<evidence type="ECO:0000313" key="1">
    <source>
        <dbReference type="EMBL" id="KZT23314.1"/>
    </source>
</evidence>
<sequence>MSLEKVDILILGAGWTSTFLIPLCKKQQISYAATSRDGREGTIPFVFDPESDDATQFSSLPDANTVLIVFPIRVSGGSERLVRHFQKTHAGTEARFVQLGSTGIWNNDPTARSDTKTDIGPVGSAMVWYDRHSEFDTTNPRANAETELLALSHNTPTTVLDLCGLWGGGRRVRNWVGRVAPTKEALKTKGNVHMIHGIDVARAILAVHAQFDKATGERWLLTDQRMYDWWDLASAWGSGGESSRGSDPTGPQAEWVRELMDEEGVRALPRSPEQIGRALDSREFWKTFGLSPVRARLED</sequence>
<evidence type="ECO:0000313" key="2">
    <source>
        <dbReference type="Proteomes" id="UP000076761"/>
    </source>
</evidence>
<protein>
    <recommendedName>
        <fullName evidence="3">NAD(P)-binding protein</fullName>
    </recommendedName>
</protein>
<dbReference type="InterPro" id="IPR036291">
    <property type="entry name" value="NAD(P)-bd_dom_sf"/>
</dbReference>
<dbReference type="InParanoid" id="A0A165R4Z0"/>
<dbReference type="PANTHER" id="PTHR40129:SF2">
    <property type="entry name" value="KETOPANTOATE REDUCTASE N-TERMINAL DOMAIN-CONTAINING PROTEIN"/>
    <property type="match status" value="1"/>
</dbReference>
<dbReference type="OrthoDB" id="674948at2759"/>
<dbReference type="Gene3D" id="3.40.50.720">
    <property type="entry name" value="NAD(P)-binding Rossmann-like Domain"/>
    <property type="match status" value="1"/>
</dbReference>
<dbReference type="PANTHER" id="PTHR40129">
    <property type="entry name" value="KETOPANTOATE REDUCTASE N-TERMINAL DOMAIN-CONTAINING PROTEIN"/>
    <property type="match status" value="1"/>
</dbReference>
<name>A0A165R4Z0_9AGAM</name>
<reference evidence="1 2" key="1">
    <citation type="journal article" date="2016" name="Mol. Biol. Evol.">
        <title>Comparative Genomics of Early-Diverging Mushroom-Forming Fungi Provides Insights into the Origins of Lignocellulose Decay Capabilities.</title>
        <authorList>
            <person name="Nagy L.G."/>
            <person name="Riley R."/>
            <person name="Tritt A."/>
            <person name="Adam C."/>
            <person name="Daum C."/>
            <person name="Floudas D."/>
            <person name="Sun H."/>
            <person name="Yadav J.S."/>
            <person name="Pangilinan J."/>
            <person name="Larsson K.H."/>
            <person name="Matsuura K."/>
            <person name="Barry K."/>
            <person name="Labutti K."/>
            <person name="Kuo R."/>
            <person name="Ohm R.A."/>
            <person name="Bhattacharya S.S."/>
            <person name="Shirouzu T."/>
            <person name="Yoshinaga Y."/>
            <person name="Martin F.M."/>
            <person name="Grigoriev I.V."/>
            <person name="Hibbett D.S."/>
        </authorList>
    </citation>
    <scope>NUCLEOTIDE SEQUENCE [LARGE SCALE GENOMIC DNA]</scope>
    <source>
        <strain evidence="1 2">HHB14362 ss-1</strain>
    </source>
</reference>
<dbReference type="AlphaFoldDB" id="A0A165R4Z0"/>
<proteinExistence type="predicted"/>
<keyword evidence="2" id="KW-1185">Reference proteome</keyword>
<dbReference type="Proteomes" id="UP000076761">
    <property type="component" value="Unassembled WGS sequence"/>
</dbReference>
<dbReference type="STRING" id="1314782.A0A165R4Z0"/>
<organism evidence="1 2">
    <name type="scientific">Neolentinus lepideus HHB14362 ss-1</name>
    <dbReference type="NCBI Taxonomy" id="1314782"/>
    <lineage>
        <taxon>Eukaryota</taxon>
        <taxon>Fungi</taxon>
        <taxon>Dikarya</taxon>
        <taxon>Basidiomycota</taxon>
        <taxon>Agaricomycotina</taxon>
        <taxon>Agaricomycetes</taxon>
        <taxon>Gloeophyllales</taxon>
        <taxon>Gloeophyllaceae</taxon>
        <taxon>Neolentinus</taxon>
    </lineage>
</organism>
<dbReference type="EMBL" id="KV425586">
    <property type="protein sequence ID" value="KZT23314.1"/>
    <property type="molecule type" value="Genomic_DNA"/>
</dbReference>
<accession>A0A165R4Z0</accession>
<gene>
    <name evidence="1" type="ORF">NEOLEDRAFT_1157370</name>
</gene>
<dbReference type="SUPFAM" id="SSF51735">
    <property type="entry name" value="NAD(P)-binding Rossmann-fold domains"/>
    <property type="match status" value="1"/>
</dbReference>
<evidence type="ECO:0008006" key="3">
    <source>
        <dbReference type="Google" id="ProtNLM"/>
    </source>
</evidence>